<gene>
    <name evidence="1" type="ORF">RPERSI_LOCUS5345</name>
</gene>
<keyword evidence="2" id="KW-1185">Reference proteome</keyword>
<reference evidence="1" key="1">
    <citation type="submission" date="2021-06" db="EMBL/GenBank/DDBJ databases">
        <authorList>
            <person name="Kallberg Y."/>
            <person name="Tangrot J."/>
            <person name="Rosling A."/>
        </authorList>
    </citation>
    <scope>NUCLEOTIDE SEQUENCE</scope>
    <source>
        <strain evidence="1">MA461A</strain>
    </source>
</reference>
<organism evidence="1 2">
    <name type="scientific">Racocetra persica</name>
    <dbReference type="NCBI Taxonomy" id="160502"/>
    <lineage>
        <taxon>Eukaryota</taxon>
        <taxon>Fungi</taxon>
        <taxon>Fungi incertae sedis</taxon>
        <taxon>Mucoromycota</taxon>
        <taxon>Glomeromycotina</taxon>
        <taxon>Glomeromycetes</taxon>
        <taxon>Diversisporales</taxon>
        <taxon>Gigasporaceae</taxon>
        <taxon>Racocetra</taxon>
    </lineage>
</organism>
<accession>A0ACA9MIM1</accession>
<dbReference type="Proteomes" id="UP000789920">
    <property type="component" value="Unassembled WGS sequence"/>
</dbReference>
<dbReference type="EMBL" id="CAJVQC010007950">
    <property type="protein sequence ID" value="CAG8585986.1"/>
    <property type="molecule type" value="Genomic_DNA"/>
</dbReference>
<evidence type="ECO:0000313" key="1">
    <source>
        <dbReference type="EMBL" id="CAG8585986.1"/>
    </source>
</evidence>
<proteinExistence type="predicted"/>
<protein>
    <submittedName>
        <fullName evidence="1">31214_t:CDS:1</fullName>
    </submittedName>
</protein>
<evidence type="ECO:0000313" key="2">
    <source>
        <dbReference type="Proteomes" id="UP000789920"/>
    </source>
</evidence>
<name>A0ACA9MIM1_9GLOM</name>
<sequence>KEAEQATTFSEAKLTTRDELALDSSSFKDNNKENNFPQENILSAILIEEDYTTASSIQERTNKKEFFKSSIRAYLFL</sequence>
<feature type="non-terminal residue" evidence="1">
    <location>
        <position position="1"/>
    </location>
</feature>
<comment type="caution">
    <text evidence="1">The sequence shown here is derived from an EMBL/GenBank/DDBJ whole genome shotgun (WGS) entry which is preliminary data.</text>
</comment>